<organism evidence="2 3">
    <name type="scientific">Sphingomonas endophytica</name>
    <dbReference type="NCBI Taxonomy" id="869719"/>
    <lineage>
        <taxon>Bacteria</taxon>
        <taxon>Pseudomonadati</taxon>
        <taxon>Pseudomonadota</taxon>
        <taxon>Alphaproteobacteria</taxon>
        <taxon>Sphingomonadales</taxon>
        <taxon>Sphingomonadaceae</taxon>
        <taxon>Sphingomonas</taxon>
    </lineage>
</organism>
<dbReference type="RefSeq" id="WP_260396492.1">
    <property type="nucleotide sequence ID" value="NZ_JACHBT010000006.1"/>
</dbReference>
<protein>
    <submittedName>
        <fullName evidence="2">Uncharacterized protein</fullName>
    </submittedName>
</protein>
<evidence type="ECO:0000313" key="3">
    <source>
        <dbReference type="Proteomes" id="UP000522313"/>
    </source>
</evidence>
<reference evidence="2 3" key="1">
    <citation type="submission" date="2020-08" db="EMBL/GenBank/DDBJ databases">
        <title>The Agave Microbiome: Exploring the role of microbial communities in plant adaptations to desert environments.</title>
        <authorList>
            <person name="Partida-Martinez L.P."/>
        </authorList>
    </citation>
    <scope>NUCLEOTIDE SEQUENCE [LARGE SCALE GENOMIC DNA]</scope>
    <source>
        <strain evidence="2 3">AS3.13</strain>
    </source>
</reference>
<evidence type="ECO:0000313" key="2">
    <source>
        <dbReference type="EMBL" id="MBB6504470.1"/>
    </source>
</evidence>
<name>A0A7X0MNX8_9SPHN</name>
<comment type="caution">
    <text evidence="2">The sequence shown here is derived from an EMBL/GenBank/DDBJ whole genome shotgun (WGS) entry which is preliminary data.</text>
</comment>
<keyword evidence="1" id="KW-0732">Signal</keyword>
<evidence type="ECO:0000256" key="1">
    <source>
        <dbReference type="SAM" id="SignalP"/>
    </source>
</evidence>
<dbReference type="EMBL" id="JACHBT010000006">
    <property type="protein sequence ID" value="MBB6504470.1"/>
    <property type="molecule type" value="Genomic_DNA"/>
</dbReference>
<proteinExistence type="predicted"/>
<sequence>MTKRIFFLLPTAALLAPAFAPGAALAQQAPAAAPAAPSLGYADLADLVISSPLVVDATIRSASRIKGAEAAGLAPGKTRFYVEADVITLVRGASAIPARVGWVVDVSPDWRGRVPSLKKRRVLAFARPVAGQAGQIQLVEPGAQHDWSAALEQRVRGIASELAAPDAPPVITDVGNAFHVPGALPGEGETQIFLRTRDNRPAALSILRRPGEQPRWSIALSEIIDDSAPTPQRNTLLWYRLACALPATLPERSTASLSPDDATQAQADYGFVMEQLGPCRAAPPSAAVSAGVAPM</sequence>
<dbReference type="AlphaFoldDB" id="A0A7X0MNX8"/>
<gene>
    <name evidence="2" type="ORF">F4693_001440</name>
</gene>
<accession>A0A7X0MNX8</accession>
<feature type="chain" id="PRO_5031365584" evidence="1">
    <location>
        <begin position="27"/>
        <end position="295"/>
    </location>
</feature>
<dbReference type="Proteomes" id="UP000522313">
    <property type="component" value="Unassembled WGS sequence"/>
</dbReference>
<reference evidence="2 3" key="2">
    <citation type="submission" date="2020-08" db="EMBL/GenBank/DDBJ databases">
        <authorList>
            <person name="Partida-Martinez L."/>
            <person name="Huntemann M."/>
            <person name="Clum A."/>
            <person name="Wang J."/>
            <person name="Palaniappan K."/>
            <person name="Ritter S."/>
            <person name="Chen I.-M."/>
            <person name="Stamatis D."/>
            <person name="Reddy T."/>
            <person name="O'Malley R."/>
            <person name="Daum C."/>
            <person name="Shapiro N."/>
            <person name="Ivanova N."/>
            <person name="Kyrpides N."/>
            <person name="Woyke T."/>
        </authorList>
    </citation>
    <scope>NUCLEOTIDE SEQUENCE [LARGE SCALE GENOMIC DNA]</scope>
    <source>
        <strain evidence="2 3">AS3.13</strain>
    </source>
</reference>
<feature type="signal peptide" evidence="1">
    <location>
        <begin position="1"/>
        <end position="26"/>
    </location>
</feature>